<dbReference type="AlphaFoldDB" id="A0AAD5C7B0"/>
<gene>
    <name evidence="1" type="ORF">M8C21_002375</name>
</gene>
<dbReference type="EMBL" id="JAMZMK010009308">
    <property type="protein sequence ID" value="KAI7736320.1"/>
    <property type="molecule type" value="Genomic_DNA"/>
</dbReference>
<comment type="caution">
    <text evidence="1">The sequence shown here is derived from an EMBL/GenBank/DDBJ whole genome shotgun (WGS) entry which is preliminary data.</text>
</comment>
<sequence>LKHASSSLLPTVSPGYTRTQTLFLTIHCNLSRSLSLFLSLSNPTTLIPYHRSSQPHDPTTGDLLCDPISPSFIVFYYLNSDSDDLRAWIFFSSLHRTIPFGSIQNTEEKAF</sequence>
<proteinExistence type="predicted"/>
<keyword evidence="2" id="KW-1185">Reference proteome</keyword>
<dbReference type="Proteomes" id="UP001206925">
    <property type="component" value="Unassembled WGS sequence"/>
</dbReference>
<name>A0AAD5C7B0_AMBAR</name>
<evidence type="ECO:0000313" key="1">
    <source>
        <dbReference type="EMBL" id="KAI7736320.1"/>
    </source>
</evidence>
<feature type="non-terminal residue" evidence="1">
    <location>
        <position position="1"/>
    </location>
</feature>
<protein>
    <submittedName>
        <fullName evidence="1">Uncharacterized protein</fullName>
    </submittedName>
</protein>
<organism evidence="1 2">
    <name type="scientific">Ambrosia artemisiifolia</name>
    <name type="common">Common ragweed</name>
    <dbReference type="NCBI Taxonomy" id="4212"/>
    <lineage>
        <taxon>Eukaryota</taxon>
        <taxon>Viridiplantae</taxon>
        <taxon>Streptophyta</taxon>
        <taxon>Embryophyta</taxon>
        <taxon>Tracheophyta</taxon>
        <taxon>Spermatophyta</taxon>
        <taxon>Magnoliopsida</taxon>
        <taxon>eudicotyledons</taxon>
        <taxon>Gunneridae</taxon>
        <taxon>Pentapetalae</taxon>
        <taxon>asterids</taxon>
        <taxon>campanulids</taxon>
        <taxon>Asterales</taxon>
        <taxon>Asteraceae</taxon>
        <taxon>Asteroideae</taxon>
        <taxon>Heliantheae alliance</taxon>
        <taxon>Heliantheae</taxon>
        <taxon>Ambrosia</taxon>
    </lineage>
</organism>
<accession>A0AAD5C7B0</accession>
<evidence type="ECO:0000313" key="2">
    <source>
        <dbReference type="Proteomes" id="UP001206925"/>
    </source>
</evidence>
<reference evidence="1" key="1">
    <citation type="submission" date="2022-06" db="EMBL/GenBank/DDBJ databases">
        <title>Uncovering the hologenomic basis of an extraordinary plant invasion.</title>
        <authorList>
            <person name="Bieker V.C."/>
            <person name="Martin M.D."/>
            <person name="Gilbert T."/>
            <person name="Hodgins K."/>
            <person name="Battlay P."/>
            <person name="Petersen B."/>
            <person name="Wilson J."/>
        </authorList>
    </citation>
    <scope>NUCLEOTIDE SEQUENCE</scope>
    <source>
        <strain evidence="1">AA19_3_7</strain>
        <tissue evidence="1">Leaf</tissue>
    </source>
</reference>